<keyword evidence="8" id="KW-0808">Transferase</keyword>
<dbReference type="EMBL" id="FJOG01000001">
    <property type="protein sequence ID" value="CZR50224.1"/>
    <property type="molecule type" value="Genomic_DNA"/>
</dbReference>
<proteinExistence type="predicted"/>
<dbReference type="InterPro" id="IPR012572">
    <property type="entry name" value="Mad3/Bub1_II"/>
</dbReference>
<accession>A0A1L7WBS8</accession>
<feature type="compositionally biased region" description="Polar residues" evidence="5">
    <location>
        <begin position="538"/>
        <end position="547"/>
    </location>
</feature>
<dbReference type="GO" id="GO:0051754">
    <property type="term" value="P:meiotic sister chromatid cohesion, centromeric"/>
    <property type="evidence" value="ECO:0007669"/>
    <property type="project" value="TreeGrafter"/>
</dbReference>
<dbReference type="Pfam" id="PF08311">
    <property type="entry name" value="Mad3_BUB1_I"/>
    <property type="match status" value="1"/>
</dbReference>
<feature type="compositionally biased region" description="Basic and acidic residues" evidence="5">
    <location>
        <begin position="672"/>
        <end position="689"/>
    </location>
</feature>
<dbReference type="InterPro" id="IPR013212">
    <property type="entry name" value="Mad3/Bub1_I"/>
</dbReference>
<dbReference type="Proteomes" id="UP000184330">
    <property type="component" value="Unassembled WGS sequence"/>
</dbReference>
<evidence type="ECO:0000313" key="9">
    <source>
        <dbReference type="Proteomes" id="UP000184330"/>
    </source>
</evidence>
<feature type="compositionally biased region" description="Polar residues" evidence="5">
    <location>
        <begin position="721"/>
        <end position="730"/>
    </location>
</feature>
<evidence type="ECO:0000259" key="7">
    <source>
        <dbReference type="PROSITE" id="PS51489"/>
    </source>
</evidence>
<keyword evidence="9" id="KW-1185">Reference proteome</keyword>
<name>A0A1L7WBS8_9HELO</name>
<dbReference type="PANTHER" id="PTHR14030">
    <property type="entry name" value="MITOTIC CHECKPOINT SERINE/THREONINE-PROTEIN KINASE BUB1"/>
    <property type="match status" value="1"/>
</dbReference>
<evidence type="ECO:0000313" key="8">
    <source>
        <dbReference type="EMBL" id="CZR50224.1"/>
    </source>
</evidence>
<feature type="domain" description="BUB1 N-terminal" evidence="7">
    <location>
        <begin position="63"/>
        <end position="222"/>
    </location>
</feature>
<dbReference type="STRING" id="576137.A0A1L7WBS8"/>
<comment type="subcellular location">
    <subcellularLocation>
        <location evidence="1">Chromosome</location>
        <location evidence="1">Centromere</location>
        <location evidence="1">Kinetochore</location>
    </subcellularLocation>
</comment>
<dbReference type="SMART" id="SM00220">
    <property type="entry name" value="S_TKc"/>
    <property type="match status" value="1"/>
</dbReference>
<evidence type="ECO:0000256" key="4">
    <source>
        <dbReference type="ARBA" id="ARBA00023328"/>
    </source>
</evidence>
<organism evidence="8 9">
    <name type="scientific">Phialocephala subalpina</name>
    <dbReference type="NCBI Taxonomy" id="576137"/>
    <lineage>
        <taxon>Eukaryota</taxon>
        <taxon>Fungi</taxon>
        <taxon>Dikarya</taxon>
        <taxon>Ascomycota</taxon>
        <taxon>Pezizomycotina</taxon>
        <taxon>Leotiomycetes</taxon>
        <taxon>Helotiales</taxon>
        <taxon>Mollisiaceae</taxon>
        <taxon>Phialocephala</taxon>
        <taxon>Phialocephala fortinii species complex</taxon>
    </lineage>
</organism>
<evidence type="ECO:0000256" key="5">
    <source>
        <dbReference type="SAM" id="MobiDB-lite"/>
    </source>
</evidence>
<dbReference type="InterPro" id="IPR008271">
    <property type="entry name" value="Ser/Thr_kinase_AS"/>
</dbReference>
<keyword evidence="3" id="KW-0995">Kinetochore</keyword>
<gene>
    <name evidence="8" type="ORF">PAC_00096</name>
</gene>
<dbReference type="GO" id="GO:0000776">
    <property type="term" value="C:kinetochore"/>
    <property type="evidence" value="ECO:0007669"/>
    <property type="project" value="UniProtKB-KW"/>
</dbReference>
<dbReference type="PROSITE" id="PS00108">
    <property type="entry name" value="PROTEIN_KINASE_ST"/>
    <property type="match status" value="1"/>
</dbReference>
<feature type="domain" description="Protein kinase" evidence="6">
    <location>
        <begin position="838"/>
        <end position="1148"/>
    </location>
</feature>
<dbReference type="Gene3D" id="1.10.510.10">
    <property type="entry name" value="Transferase(Phosphotransferase) domain 1"/>
    <property type="match status" value="1"/>
</dbReference>
<feature type="region of interest" description="Disordered" evidence="5">
    <location>
        <begin position="236"/>
        <end position="258"/>
    </location>
</feature>
<keyword evidence="8" id="KW-0418">Kinase</keyword>
<dbReference type="PROSITE" id="PS51489">
    <property type="entry name" value="BUB1_N"/>
    <property type="match status" value="1"/>
</dbReference>
<dbReference type="GO" id="GO:0032991">
    <property type="term" value="C:protein-containing complex"/>
    <property type="evidence" value="ECO:0007669"/>
    <property type="project" value="UniProtKB-ARBA"/>
</dbReference>
<dbReference type="GO" id="GO:0005634">
    <property type="term" value="C:nucleus"/>
    <property type="evidence" value="ECO:0007669"/>
    <property type="project" value="TreeGrafter"/>
</dbReference>
<dbReference type="SUPFAM" id="SSF56112">
    <property type="entry name" value="Protein kinase-like (PK-like)"/>
    <property type="match status" value="1"/>
</dbReference>
<feature type="region of interest" description="Disordered" evidence="5">
    <location>
        <begin position="467"/>
        <end position="488"/>
    </location>
</feature>
<reference evidence="8 9" key="1">
    <citation type="submission" date="2016-03" db="EMBL/GenBank/DDBJ databases">
        <authorList>
            <person name="Ploux O."/>
        </authorList>
    </citation>
    <scope>NUCLEOTIDE SEQUENCE [LARGE SCALE GENOMIC DNA]</scope>
    <source>
        <strain evidence="8 9">UAMH 11012</strain>
    </source>
</reference>
<keyword evidence="4" id="KW-0137">Centromere</keyword>
<evidence type="ECO:0000256" key="1">
    <source>
        <dbReference type="ARBA" id="ARBA00004629"/>
    </source>
</evidence>
<evidence type="ECO:0000256" key="2">
    <source>
        <dbReference type="ARBA" id="ARBA00022454"/>
    </source>
</evidence>
<dbReference type="GO" id="GO:0007094">
    <property type="term" value="P:mitotic spindle assembly checkpoint signaling"/>
    <property type="evidence" value="ECO:0007669"/>
    <property type="project" value="InterPro"/>
</dbReference>
<protein>
    <submittedName>
        <fullName evidence="8">Probable mitotic checkpoint serine/threonine protein kinase</fullName>
    </submittedName>
</protein>
<evidence type="ECO:0000259" key="6">
    <source>
        <dbReference type="PROSITE" id="PS50011"/>
    </source>
</evidence>
<dbReference type="InterPro" id="IPR000719">
    <property type="entry name" value="Prot_kinase_dom"/>
</dbReference>
<sequence length="1224" mass="137166">MSVSEDLIDFDIIENQKENIQSLPGGRSARALASMFSPSPLHKLATPTPSDTKNLNDAMRNEYENELLTISESDDPLDIYDRYVRWTLDAYPSAQATPASQLLPLLERATKAFLTSPQYKNDPRYLKLWISYIRFFSDTPRETFAFLARHNIGERLALFYEEFAAWLEGAGRWTQAEEVYTMGIEKEATPAARLLRKYNEFQLRFAQRPNDANEPSSPALPTVRPALAAKIDPFAAAAPRDPQAPRPNSGVGGRTTKSGRQKLQIFSDADNAAPAVASGETKGWESIGSLADRKKENVMEPKPWVGETLKAGGKKSSTKMTVFKDESLPQFAYPQVTDPAQQQVTVNQKGRTERIHVNLEAIYPTPDLIGSELSLEELRAGSRGWLSKVWEPEIAKPILDEPFLLDEIPKESPSNTDELNRAVKEKLIIARDPVLDENGVEKVPVKEGRGRRMKIKEVNETQIIKAKLSSPSGPKMTKRKSSKEQTMTLHTRAATDDIYELFNQPIKMGEEEEEEEESDDDDGDMTDGDYTSGGESTGTGRLLTTSEAGDDETSDVKSVSEWSEFTARKHIPNLDDDDDEDTRASKFTETDEDLEAIEVENPGQPDEEELVTPVSPELPATTRTSFVPIPPEDYEPPTRPYRDPVQVSQNRLPFMTPIAEKTESSLGLPTMRQDKDYFNSKTPSKENGSRKPPVRPSDGLGSSPFKEIINEATPVDRIPQPQLNKSSKTNKTAAIAAKVQASGGPLAKEIANKGPIIKDAQCNPVDDFTRNMIIDGLHPPLSTYDGFFDHKNEALGRSVEIRKYAKAASKMHKNANDKTTTNLTMPPILRFPGADRHYMLKRELGAGAFAPVYLLENIAAEEDEELDENQQPKMGKGSFDAYSRKNLEALKMEDPPSAWEFYMMRQAKRRLGVSRAAESIINVYEMHLYKDECYLIEEFRDQGTLLDVINISRAESTAAGPGVMDETMVMFFTIELFRTIEALHSKGILHGDLKADNCLVRLDQIPDSDVWTAKYRRDGTGGWNKKGVALIDFGRGIDMKVFRPDVQFIADWKTGPQDCAEMRELRPWTYQIDYHGLAGIIHSMLFGKYIDTVADKGAGIGAAAKKSWRIKENLKRYWQTEIWSKAFDLLLNPGAHVEGEEGTKMPVVKGMSGVRESMETWLEGNCERGWGCRRGLGSWRCSWVGGGSEFVRRGKWCNALDRYIMTAWMALGLLVEEYGICCHR</sequence>
<dbReference type="Pfam" id="PF08171">
    <property type="entry name" value="Mad3_BUB1_II"/>
    <property type="match status" value="1"/>
</dbReference>
<feature type="region of interest" description="Disordered" evidence="5">
    <location>
        <begin position="509"/>
        <end position="705"/>
    </location>
</feature>
<dbReference type="PROSITE" id="PS50011">
    <property type="entry name" value="PROTEIN_KINASE_DOM"/>
    <property type="match status" value="1"/>
</dbReference>
<dbReference type="CDD" id="cd13981">
    <property type="entry name" value="STKc_Bub1_BubR1"/>
    <property type="match status" value="1"/>
</dbReference>
<feature type="region of interest" description="Disordered" evidence="5">
    <location>
        <begin position="711"/>
        <end position="730"/>
    </location>
</feature>
<dbReference type="GO" id="GO:0004674">
    <property type="term" value="F:protein serine/threonine kinase activity"/>
    <property type="evidence" value="ECO:0007669"/>
    <property type="project" value="UniProtKB-KW"/>
</dbReference>
<dbReference type="PANTHER" id="PTHR14030:SF4">
    <property type="entry name" value="BUB1 KINASE, ISOFORM A-RELATED"/>
    <property type="match status" value="1"/>
</dbReference>
<dbReference type="GO" id="GO:0005524">
    <property type="term" value="F:ATP binding"/>
    <property type="evidence" value="ECO:0007669"/>
    <property type="project" value="InterPro"/>
</dbReference>
<keyword evidence="8" id="KW-0723">Serine/threonine-protein kinase</keyword>
<dbReference type="AlphaFoldDB" id="A0A1L7WBS8"/>
<dbReference type="SMART" id="SM00777">
    <property type="entry name" value="Mad3_BUB1_I"/>
    <property type="match status" value="1"/>
</dbReference>
<dbReference type="FunFam" id="1.25.40.430:FF:000003">
    <property type="entry name" value="Checkpoint serine/threonine-protein kinase BUB1"/>
    <property type="match status" value="1"/>
</dbReference>
<dbReference type="Pfam" id="PF00069">
    <property type="entry name" value="Pkinase"/>
    <property type="match status" value="1"/>
</dbReference>
<dbReference type="InterPro" id="IPR011009">
    <property type="entry name" value="Kinase-like_dom_sf"/>
</dbReference>
<dbReference type="OrthoDB" id="248495at2759"/>
<keyword evidence="2" id="KW-0158">Chromosome</keyword>
<feature type="compositionally biased region" description="Acidic residues" evidence="5">
    <location>
        <begin position="510"/>
        <end position="527"/>
    </location>
</feature>
<dbReference type="Gene3D" id="1.25.40.430">
    <property type="match status" value="1"/>
</dbReference>
<dbReference type="InterPro" id="IPR015661">
    <property type="entry name" value="Bub1/Mad3"/>
</dbReference>
<evidence type="ECO:0000256" key="3">
    <source>
        <dbReference type="ARBA" id="ARBA00022838"/>
    </source>
</evidence>